<dbReference type="AlphaFoldDB" id="A0AAE3A6S7"/>
<evidence type="ECO:0000313" key="3">
    <source>
        <dbReference type="EMBL" id="MCC2124616.1"/>
    </source>
</evidence>
<comment type="caution">
    <text evidence="3">The sequence shown here is derived from an EMBL/GenBank/DDBJ whole genome shotgun (WGS) entry which is preliminary data.</text>
</comment>
<keyword evidence="4" id="KW-1185">Reference proteome</keyword>
<keyword evidence="2" id="KW-0472">Membrane</keyword>
<dbReference type="EMBL" id="JAJEPS010000001">
    <property type="protein sequence ID" value="MCC2124616.1"/>
    <property type="molecule type" value="Genomic_DNA"/>
</dbReference>
<gene>
    <name evidence="3" type="ORF">LKD36_00310</name>
</gene>
<accession>A0AAE3A6S7</accession>
<organism evidence="3 4">
    <name type="scientific">Hominiventricola filiformis</name>
    <dbReference type="NCBI Taxonomy" id="2885352"/>
    <lineage>
        <taxon>Bacteria</taxon>
        <taxon>Bacillati</taxon>
        <taxon>Bacillota</taxon>
        <taxon>Clostridia</taxon>
        <taxon>Lachnospirales</taxon>
        <taxon>Lachnospiraceae</taxon>
        <taxon>Hominiventricola</taxon>
    </lineage>
</organism>
<feature type="region of interest" description="Disordered" evidence="1">
    <location>
        <begin position="139"/>
        <end position="178"/>
    </location>
</feature>
<evidence type="ECO:0000256" key="2">
    <source>
        <dbReference type="SAM" id="Phobius"/>
    </source>
</evidence>
<protein>
    <submittedName>
        <fullName evidence="3">Uncharacterized protein</fullName>
    </submittedName>
</protein>
<proteinExistence type="predicted"/>
<keyword evidence="2" id="KW-0812">Transmembrane</keyword>
<dbReference type="Proteomes" id="UP001198220">
    <property type="component" value="Unassembled WGS sequence"/>
</dbReference>
<name>A0AAE3A6S7_9FIRM</name>
<evidence type="ECO:0000313" key="4">
    <source>
        <dbReference type="Proteomes" id="UP001198220"/>
    </source>
</evidence>
<sequence>MKKQDEETVGNKDRDRLLARVLEECLDEDLSFVPPEREIARSHTFSESFEEKMDQLLNDGEEAVRKEKEREIRRHFSPRYGQMAATVLIFLVAGFLVWNVKDLFHPEIASESVKTETAMDTSTYDDAVLEESAAEDIEEAMATADSADAGTQKEAADAAPGSLTAEEEEWEKGEVNDPSQEGISYCGNMIYPAVQQEVPELLETLTTLVNCPVQDEDNTMIVLAIGNTGEEAVRYLDGYDLEVRVGSTWYVIPHKQYRQREWKMLEAKMAVNLEIDLTDYDIDYGAQEYRLIAYVDGQQISAEFTFEDVFAQKMEEQEASEASGQ</sequence>
<reference evidence="3 4" key="1">
    <citation type="submission" date="2021-10" db="EMBL/GenBank/DDBJ databases">
        <title>Anaerobic single-cell dispensing facilitates the cultivation of human gut bacteria.</title>
        <authorList>
            <person name="Afrizal A."/>
        </authorList>
    </citation>
    <scope>NUCLEOTIDE SEQUENCE [LARGE SCALE GENOMIC DNA]</scope>
    <source>
        <strain evidence="3 4">CLA-AA-H276</strain>
    </source>
</reference>
<keyword evidence="2" id="KW-1133">Transmembrane helix</keyword>
<evidence type="ECO:0000256" key="1">
    <source>
        <dbReference type="SAM" id="MobiDB-lite"/>
    </source>
</evidence>
<feature type="transmembrane region" description="Helical" evidence="2">
    <location>
        <begin position="80"/>
        <end position="98"/>
    </location>
</feature>
<dbReference type="RefSeq" id="WP_118769143.1">
    <property type="nucleotide sequence ID" value="NZ_JAJEPS010000001.1"/>
</dbReference>